<proteinExistence type="predicted"/>
<feature type="region of interest" description="Disordered" evidence="2">
    <location>
        <begin position="161"/>
        <end position="180"/>
    </location>
</feature>
<feature type="region of interest" description="Disordered" evidence="2">
    <location>
        <begin position="129"/>
        <end position="156"/>
    </location>
</feature>
<protein>
    <recommendedName>
        <fullName evidence="3">CCHC-type domain-containing protein</fullName>
    </recommendedName>
</protein>
<gene>
    <name evidence="4" type="ORF">CKAH01_13337</name>
</gene>
<organism evidence="4 5">
    <name type="scientific">Colletotrichum kahawae</name>
    <name type="common">Coffee berry disease fungus</name>
    <dbReference type="NCBI Taxonomy" id="34407"/>
    <lineage>
        <taxon>Eukaryota</taxon>
        <taxon>Fungi</taxon>
        <taxon>Dikarya</taxon>
        <taxon>Ascomycota</taxon>
        <taxon>Pezizomycotina</taxon>
        <taxon>Sordariomycetes</taxon>
        <taxon>Hypocreomycetidae</taxon>
        <taxon>Glomerellales</taxon>
        <taxon>Glomerellaceae</taxon>
        <taxon>Colletotrichum</taxon>
        <taxon>Colletotrichum gloeosporioides species complex</taxon>
    </lineage>
</organism>
<keyword evidence="1" id="KW-0863">Zinc-finger</keyword>
<dbReference type="Gene3D" id="4.10.60.10">
    <property type="entry name" value="Zinc finger, CCHC-type"/>
    <property type="match status" value="1"/>
</dbReference>
<feature type="region of interest" description="Disordered" evidence="2">
    <location>
        <begin position="411"/>
        <end position="434"/>
    </location>
</feature>
<dbReference type="GO" id="GO:0008270">
    <property type="term" value="F:zinc ion binding"/>
    <property type="evidence" value="ECO:0007669"/>
    <property type="project" value="UniProtKB-KW"/>
</dbReference>
<dbReference type="InterPro" id="IPR036875">
    <property type="entry name" value="Znf_CCHC_sf"/>
</dbReference>
<keyword evidence="5" id="KW-1185">Reference proteome</keyword>
<feature type="compositionally biased region" description="Low complexity" evidence="2">
    <location>
        <begin position="138"/>
        <end position="154"/>
    </location>
</feature>
<feature type="region of interest" description="Disordered" evidence="2">
    <location>
        <begin position="33"/>
        <end position="56"/>
    </location>
</feature>
<dbReference type="GO" id="GO:0003676">
    <property type="term" value="F:nucleic acid binding"/>
    <property type="evidence" value="ECO:0007669"/>
    <property type="project" value="InterPro"/>
</dbReference>
<reference evidence="4" key="1">
    <citation type="submission" date="2023-02" db="EMBL/GenBank/DDBJ databases">
        <title>Colletotrichum kahawae CIFC_Que2 genome sequencing and assembly.</title>
        <authorList>
            <person name="Baroncelli R."/>
        </authorList>
    </citation>
    <scope>NUCLEOTIDE SEQUENCE</scope>
    <source>
        <strain evidence="4">CIFC_Que2</strain>
    </source>
</reference>
<dbReference type="InterPro" id="IPR001878">
    <property type="entry name" value="Znf_CCHC"/>
</dbReference>
<evidence type="ECO:0000313" key="4">
    <source>
        <dbReference type="EMBL" id="KAK2773992.1"/>
    </source>
</evidence>
<dbReference type="AlphaFoldDB" id="A0AAE0DE06"/>
<feature type="region of interest" description="Disordered" evidence="2">
    <location>
        <begin position="192"/>
        <end position="212"/>
    </location>
</feature>
<dbReference type="SUPFAM" id="SSF57756">
    <property type="entry name" value="Retrovirus zinc finger-like domains"/>
    <property type="match status" value="1"/>
</dbReference>
<dbReference type="SMART" id="SM00343">
    <property type="entry name" value="ZnF_C2HC"/>
    <property type="match status" value="1"/>
</dbReference>
<dbReference type="Proteomes" id="UP001281614">
    <property type="component" value="Unassembled WGS sequence"/>
</dbReference>
<name>A0AAE0DE06_COLKA</name>
<dbReference type="InterPro" id="IPR005159">
    <property type="entry name" value="WCCH"/>
</dbReference>
<dbReference type="Pfam" id="PF00098">
    <property type="entry name" value="zf-CCHC"/>
    <property type="match status" value="1"/>
</dbReference>
<keyword evidence="1" id="KW-0479">Metal-binding</keyword>
<comment type="caution">
    <text evidence="4">The sequence shown here is derived from an EMBL/GenBank/DDBJ whole genome shotgun (WGS) entry which is preliminary data.</text>
</comment>
<dbReference type="PROSITE" id="PS50158">
    <property type="entry name" value="ZF_CCHC"/>
    <property type="match status" value="1"/>
</dbReference>
<sequence length="434" mass="50246">MDLSAAAKSNDKKPWNPKCYNCEKMGHIAKDCRQPKKPSWKPVPERTKQVSMATKTPHASLSWTGCYNDECFTHRSDKEATGHWPSNPDCGRTGYDMTIPEAKTKTLAMASRANSKLVRKTTEQLDEMLRVQRLEPVSTPSPRTTNTRGNPTRTEQINQELKEQVKEESDEEPEHQHDPLEEQRLLSLTSSWNFGEPESGFDSDGIPYDSDSPTDVALRNARHYDGPIPGIDDTSSDKDAGSDTERINKLLQYQEIDMQEDDQQRYFHGTSANQRDKDYIPTLHVQDHRALHANHRDHRNLYWPQCFFDKCKEHLGEKHEQQFYPRRHNNDPIRSIYTNRVMIGWIMTTFDGNLATFSPSPQYPMRCQHNDTIKWEECQKDKCLVHATQKAKAFRLLQEGPSPPKLRFQENRLTKARREGKHITYPGQPEQSKN</sequence>
<evidence type="ECO:0000259" key="3">
    <source>
        <dbReference type="PROSITE" id="PS50158"/>
    </source>
</evidence>
<evidence type="ECO:0000256" key="1">
    <source>
        <dbReference type="PROSITE-ProRule" id="PRU00047"/>
    </source>
</evidence>
<dbReference type="EMBL" id="VYYT01000050">
    <property type="protein sequence ID" value="KAK2773992.1"/>
    <property type="molecule type" value="Genomic_DNA"/>
</dbReference>
<keyword evidence="1" id="KW-0862">Zinc</keyword>
<dbReference type="Pfam" id="PF03716">
    <property type="entry name" value="WCCH"/>
    <property type="match status" value="1"/>
</dbReference>
<feature type="domain" description="CCHC-type" evidence="3">
    <location>
        <begin position="18"/>
        <end position="34"/>
    </location>
</feature>
<accession>A0AAE0DE06</accession>
<evidence type="ECO:0000256" key="2">
    <source>
        <dbReference type="SAM" id="MobiDB-lite"/>
    </source>
</evidence>
<evidence type="ECO:0000313" key="5">
    <source>
        <dbReference type="Proteomes" id="UP001281614"/>
    </source>
</evidence>